<dbReference type="EC" id="6.3.5.4" evidence="2"/>
<name>A0A9X2K1Y2_9ACTN</name>
<organism evidence="6 7">
    <name type="scientific">Nonomuraea thailandensis</name>
    <dbReference type="NCBI Taxonomy" id="1188745"/>
    <lineage>
        <taxon>Bacteria</taxon>
        <taxon>Bacillati</taxon>
        <taxon>Actinomycetota</taxon>
        <taxon>Actinomycetes</taxon>
        <taxon>Streptosporangiales</taxon>
        <taxon>Streptosporangiaceae</taxon>
        <taxon>Nonomuraea</taxon>
    </lineage>
</organism>
<dbReference type="Gene3D" id="3.40.50.620">
    <property type="entry name" value="HUPs"/>
    <property type="match status" value="1"/>
</dbReference>
<sequence length="610" mass="64842">MPAPLGDWFAALPDSAAADAHAAALAALPRAEVRLRHPSGRPCLVGAFGTHAPVCARAGPTLVAVIGPCPVTAAGLERRAAGCTGLDRADDLVAGLPGSFHLVVAHAGAVRVRGDAAGLRRVFHAGNGPAAVAADRAVLLAALDAAGLDPDQLLLRLLPCPPPSLPGAMWKGVHAVPPGEAVRLSPRGPAVHSRWWRPPEPALGIDRTAPLLGRALAGSVACRVRPGEPIAADLSGGLDSTPLCFLAEAAARERGARLITVRQLVDDAAHDDELWARPAAGLLDGEHLTVAPAELPARYAAVAVPVEGLDEPLMELSTLPRLTACAALLARHGARVHLAGHGGDQVTTLPSNMLHDLVGPRPRAWWPQLRQLRAQRRWPLAATLTALAERRSYPAWLARQAGLLTTPFPRPHQPYLGWDGPLRLPSWIHRDAAARAAHLLRQAGEHARPLAGSRAQHLTLAAIRHLATSMGQIHRLTARHGAALHLPYLDTPVIDACLATRLDHRARPGAFKPLTVAAMTGRMPAQCLRRTTKADFSSEAFTGLRRHRDQILALAGDSRLAGLGLADAALLDRACRRAFLEDDPRRDVERFIAAENWLRALPARLTLECP</sequence>
<keyword evidence="3" id="KW-0061">Asparagine biosynthesis</keyword>
<evidence type="ECO:0000256" key="3">
    <source>
        <dbReference type="ARBA" id="ARBA00022888"/>
    </source>
</evidence>
<dbReference type="InterPro" id="IPR014729">
    <property type="entry name" value="Rossmann-like_a/b/a_fold"/>
</dbReference>
<dbReference type="PANTHER" id="PTHR43284:SF1">
    <property type="entry name" value="ASPARAGINE SYNTHETASE"/>
    <property type="match status" value="1"/>
</dbReference>
<comment type="pathway">
    <text evidence="1">Amino-acid biosynthesis; L-asparagine biosynthesis; L-asparagine from L-aspartate (L-Gln route): step 1/1.</text>
</comment>
<proteinExistence type="predicted"/>
<evidence type="ECO:0000259" key="5">
    <source>
        <dbReference type="Pfam" id="PF00733"/>
    </source>
</evidence>
<accession>A0A9X2K1Y2</accession>
<dbReference type="InterPro" id="IPR029055">
    <property type="entry name" value="Ntn_hydrolases_N"/>
</dbReference>
<dbReference type="EMBL" id="JAMZEB010000002">
    <property type="protein sequence ID" value="MCP2357428.1"/>
    <property type="molecule type" value="Genomic_DNA"/>
</dbReference>
<dbReference type="AlphaFoldDB" id="A0A9X2K1Y2"/>
<evidence type="ECO:0000256" key="1">
    <source>
        <dbReference type="ARBA" id="ARBA00005187"/>
    </source>
</evidence>
<keyword evidence="3" id="KW-0028">Amino-acid biosynthesis</keyword>
<dbReference type="SUPFAM" id="SSF52402">
    <property type="entry name" value="Adenine nucleotide alpha hydrolases-like"/>
    <property type="match status" value="1"/>
</dbReference>
<dbReference type="Proteomes" id="UP001139648">
    <property type="component" value="Unassembled WGS sequence"/>
</dbReference>
<evidence type="ECO:0000313" key="6">
    <source>
        <dbReference type="EMBL" id="MCP2357428.1"/>
    </source>
</evidence>
<feature type="domain" description="Asparagine synthetase" evidence="5">
    <location>
        <begin position="214"/>
        <end position="599"/>
    </location>
</feature>
<evidence type="ECO:0000313" key="7">
    <source>
        <dbReference type="Proteomes" id="UP001139648"/>
    </source>
</evidence>
<dbReference type="GO" id="GO:0004066">
    <property type="term" value="F:asparagine synthase (glutamine-hydrolyzing) activity"/>
    <property type="evidence" value="ECO:0007669"/>
    <property type="project" value="UniProtKB-EC"/>
</dbReference>
<dbReference type="Pfam" id="PF00733">
    <property type="entry name" value="Asn_synthase"/>
    <property type="match status" value="1"/>
</dbReference>
<dbReference type="GO" id="GO:0006529">
    <property type="term" value="P:asparagine biosynthetic process"/>
    <property type="evidence" value="ECO:0007669"/>
    <property type="project" value="UniProtKB-KW"/>
</dbReference>
<keyword evidence="6" id="KW-0436">Ligase</keyword>
<dbReference type="PANTHER" id="PTHR43284">
    <property type="entry name" value="ASPARAGINE SYNTHETASE (GLUTAMINE-HYDROLYZING)"/>
    <property type="match status" value="1"/>
</dbReference>
<keyword evidence="7" id="KW-1185">Reference proteome</keyword>
<evidence type="ECO:0000256" key="2">
    <source>
        <dbReference type="ARBA" id="ARBA00012737"/>
    </source>
</evidence>
<comment type="catalytic activity">
    <reaction evidence="4">
        <text>L-aspartate + L-glutamine + ATP + H2O = L-asparagine + L-glutamate + AMP + diphosphate + H(+)</text>
        <dbReference type="Rhea" id="RHEA:12228"/>
        <dbReference type="ChEBI" id="CHEBI:15377"/>
        <dbReference type="ChEBI" id="CHEBI:15378"/>
        <dbReference type="ChEBI" id="CHEBI:29985"/>
        <dbReference type="ChEBI" id="CHEBI:29991"/>
        <dbReference type="ChEBI" id="CHEBI:30616"/>
        <dbReference type="ChEBI" id="CHEBI:33019"/>
        <dbReference type="ChEBI" id="CHEBI:58048"/>
        <dbReference type="ChEBI" id="CHEBI:58359"/>
        <dbReference type="ChEBI" id="CHEBI:456215"/>
        <dbReference type="EC" id="6.3.5.4"/>
    </reaction>
</comment>
<evidence type="ECO:0000256" key="4">
    <source>
        <dbReference type="ARBA" id="ARBA00048741"/>
    </source>
</evidence>
<dbReference type="InterPro" id="IPR051786">
    <property type="entry name" value="ASN_synthetase/amidase"/>
</dbReference>
<dbReference type="RefSeq" id="WP_253744553.1">
    <property type="nucleotide sequence ID" value="NZ_BAABKA010000015.1"/>
</dbReference>
<dbReference type="InterPro" id="IPR001962">
    <property type="entry name" value="Asn_synthase"/>
</dbReference>
<dbReference type="SUPFAM" id="SSF56235">
    <property type="entry name" value="N-terminal nucleophile aminohydrolases (Ntn hydrolases)"/>
    <property type="match status" value="1"/>
</dbReference>
<comment type="caution">
    <text evidence="6">The sequence shown here is derived from an EMBL/GenBank/DDBJ whole genome shotgun (WGS) entry which is preliminary data.</text>
</comment>
<gene>
    <name evidence="6" type="ORF">HD597_004448</name>
</gene>
<protein>
    <recommendedName>
        <fullName evidence="2">asparagine synthase (glutamine-hydrolyzing)</fullName>
        <ecNumber evidence="2">6.3.5.4</ecNumber>
    </recommendedName>
</protein>
<reference evidence="6" key="1">
    <citation type="submission" date="2022-06" db="EMBL/GenBank/DDBJ databases">
        <title>Sequencing the genomes of 1000 actinobacteria strains.</title>
        <authorList>
            <person name="Klenk H.-P."/>
        </authorList>
    </citation>
    <scope>NUCLEOTIDE SEQUENCE</scope>
    <source>
        <strain evidence="6">DSM 46694</strain>
    </source>
</reference>